<evidence type="ECO:0000256" key="2">
    <source>
        <dbReference type="SAM" id="SignalP"/>
    </source>
</evidence>
<gene>
    <name evidence="3" type="ORF">P3X46_024560</name>
</gene>
<sequence length="186" mass="19963">MRCSIWLVFVLVCLARLMNDGLANPISEEAVAFDCGCTFACFGCPYEISWLQGGRGSIGRQCTCVCHCPSNPFFHSPTPPASSTPQVPKAPSTPQVPKAPSTPQVPGAPSPPLTLSPACAASSVNVGLCWARSAIGTIFQDLQMAEGCCSMFMQWTHDCFGGHEEIPRIVSYWVPPALVQYCSTHH</sequence>
<protein>
    <recommendedName>
        <fullName evidence="5">Prolamin-like domain-containing protein</fullName>
    </recommendedName>
</protein>
<evidence type="ECO:0000313" key="4">
    <source>
        <dbReference type="Proteomes" id="UP001174677"/>
    </source>
</evidence>
<evidence type="ECO:0008006" key="5">
    <source>
        <dbReference type="Google" id="ProtNLM"/>
    </source>
</evidence>
<accession>A0ABQ9L4M8</accession>
<name>A0ABQ9L4M8_HEVBR</name>
<proteinExistence type="predicted"/>
<keyword evidence="4" id="KW-1185">Reference proteome</keyword>
<evidence type="ECO:0000313" key="3">
    <source>
        <dbReference type="EMBL" id="KAJ9159028.1"/>
    </source>
</evidence>
<organism evidence="3 4">
    <name type="scientific">Hevea brasiliensis</name>
    <name type="common">Para rubber tree</name>
    <name type="synonym">Siphonia brasiliensis</name>
    <dbReference type="NCBI Taxonomy" id="3981"/>
    <lineage>
        <taxon>Eukaryota</taxon>
        <taxon>Viridiplantae</taxon>
        <taxon>Streptophyta</taxon>
        <taxon>Embryophyta</taxon>
        <taxon>Tracheophyta</taxon>
        <taxon>Spermatophyta</taxon>
        <taxon>Magnoliopsida</taxon>
        <taxon>eudicotyledons</taxon>
        <taxon>Gunneridae</taxon>
        <taxon>Pentapetalae</taxon>
        <taxon>rosids</taxon>
        <taxon>fabids</taxon>
        <taxon>Malpighiales</taxon>
        <taxon>Euphorbiaceae</taxon>
        <taxon>Crotonoideae</taxon>
        <taxon>Micrandreae</taxon>
        <taxon>Hevea</taxon>
    </lineage>
</organism>
<reference evidence="3" key="1">
    <citation type="journal article" date="2023" name="Plant Biotechnol. J.">
        <title>Chromosome-level wild Hevea brasiliensis genome provides new tools for genomic-assisted breeding and valuable loci to elevate rubber yield.</title>
        <authorList>
            <person name="Cheng H."/>
            <person name="Song X."/>
            <person name="Hu Y."/>
            <person name="Wu T."/>
            <person name="Yang Q."/>
            <person name="An Z."/>
            <person name="Feng S."/>
            <person name="Deng Z."/>
            <person name="Wu W."/>
            <person name="Zeng X."/>
            <person name="Tu M."/>
            <person name="Wang X."/>
            <person name="Huang H."/>
        </authorList>
    </citation>
    <scope>NUCLEOTIDE SEQUENCE</scope>
    <source>
        <strain evidence="3">MT/VB/25A 57/8</strain>
    </source>
</reference>
<feature type="region of interest" description="Disordered" evidence="1">
    <location>
        <begin position="79"/>
        <end position="110"/>
    </location>
</feature>
<evidence type="ECO:0000256" key="1">
    <source>
        <dbReference type="SAM" id="MobiDB-lite"/>
    </source>
</evidence>
<dbReference type="EMBL" id="JARPOI010000014">
    <property type="protein sequence ID" value="KAJ9159028.1"/>
    <property type="molecule type" value="Genomic_DNA"/>
</dbReference>
<feature type="signal peptide" evidence="2">
    <location>
        <begin position="1"/>
        <end position="23"/>
    </location>
</feature>
<dbReference type="Proteomes" id="UP001174677">
    <property type="component" value="Chromosome 14"/>
</dbReference>
<comment type="caution">
    <text evidence="3">The sequence shown here is derived from an EMBL/GenBank/DDBJ whole genome shotgun (WGS) entry which is preliminary data.</text>
</comment>
<feature type="chain" id="PRO_5045317771" description="Prolamin-like domain-containing protein" evidence="2">
    <location>
        <begin position="24"/>
        <end position="186"/>
    </location>
</feature>
<keyword evidence="2" id="KW-0732">Signal</keyword>